<keyword evidence="1" id="KW-0812">Transmembrane</keyword>
<accession>A0A840AYA6</accession>
<dbReference type="AlphaFoldDB" id="A0A840AYA6"/>
<feature type="transmembrane region" description="Helical" evidence="1">
    <location>
        <begin position="114"/>
        <end position="134"/>
    </location>
</feature>
<organism evidence="2 3">
    <name type="scientific">Kaistia hirudinis</name>
    <dbReference type="NCBI Taxonomy" id="1293440"/>
    <lineage>
        <taxon>Bacteria</taxon>
        <taxon>Pseudomonadati</taxon>
        <taxon>Pseudomonadota</taxon>
        <taxon>Alphaproteobacteria</taxon>
        <taxon>Hyphomicrobiales</taxon>
        <taxon>Kaistiaceae</taxon>
        <taxon>Kaistia</taxon>
    </lineage>
</organism>
<evidence type="ECO:0000313" key="3">
    <source>
        <dbReference type="Proteomes" id="UP000553963"/>
    </source>
</evidence>
<proteinExistence type="predicted"/>
<keyword evidence="1" id="KW-1133">Transmembrane helix</keyword>
<dbReference type="RefSeq" id="WP_183400843.1">
    <property type="nucleotide sequence ID" value="NZ_JACIDS010000005.1"/>
</dbReference>
<protein>
    <submittedName>
        <fullName evidence="2">Membrane protein YqaA with SNARE-associated domain</fullName>
    </submittedName>
</protein>
<keyword evidence="1" id="KW-0472">Membrane</keyword>
<feature type="transmembrane region" description="Helical" evidence="1">
    <location>
        <begin position="43"/>
        <end position="63"/>
    </location>
</feature>
<evidence type="ECO:0000256" key="1">
    <source>
        <dbReference type="SAM" id="Phobius"/>
    </source>
</evidence>
<dbReference type="EMBL" id="JACIDS010000005">
    <property type="protein sequence ID" value="MBB3933206.1"/>
    <property type="molecule type" value="Genomic_DNA"/>
</dbReference>
<name>A0A840AYA6_9HYPH</name>
<keyword evidence="3" id="KW-1185">Reference proteome</keyword>
<reference evidence="2 3" key="1">
    <citation type="submission" date="2020-08" db="EMBL/GenBank/DDBJ databases">
        <title>Genomic Encyclopedia of Type Strains, Phase IV (KMG-IV): sequencing the most valuable type-strain genomes for metagenomic binning, comparative biology and taxonomic classification.</title>
        <authorList>
            <person name="Goeker M."/>
        </authorList>
    </citation>
    <scope>NUCLEOTIDE SEQUENCE [LARGE SCALE GENOMIC DNA]</scope>
    <source>
        <strain evidence="2 3">DSM 25966</strain>
    </source>
</reference>
<feature type="transmembrane region" description="Helical" evidence="1">
    <location>
        <begin position="165"/>
        <end position="183"/>
    </location>
</feature>
<gene>
    <name evidence="2" type="ORF">GGR25_004270</name>
</gene>
<sequence length="190" mass="20156">MRRAAVPLAVGAAFLWGVAEGTFFYVVADVLLTFVALRLGWRVGLAASLAAALGALCAGAYLWHLAATDPPAAFALLDAVPFFDPNRIERGIAAMTGTDWPVAMFVGSLTGMPYKIFAVGAGETGIPLMLFLAVSLPVRLARFLAATALAAAFGTLTAPRLSPRAQTLAVALFWLVFYGQFWIRMAMRSS</sequence>
<comment type="caution">
    <text evidence="2">The sequence shown here is derived from an EMBL/GenBank/DDBJ whole genome shotgun (WGS) entry which is preliminary data.</text>
</comment>
<feature type="transmembrane region" description="Helical" evidence="1">
    <location>
        <begin position="140"/>
        <end position="158"/>
    </location>
</feature>
<dbReference type="Proteomes" id="UP000553963">
    <property type="component" value="Unassembled WGS sequence"/>
</dbReference>
<evidence type="ECO:0000313" key="2">
    <source>
        <dbReference type="EMBL" id="MBB3933206.1"/>
    </source>
</evidence>